<dbReference type="SUPFAM" id="SSF51679">
    <property type="entry name" value="Bacterial luciferase-like"/>
    <property type="match status" value="1"/>
</dbReference>
<dbReference type="Proteomes" id="UP000295680">
    <property type="component" value="Unassembled WGS sequence"/>
</dbReference>
<keyword evidence="1" id="KW-0285">Flavoprotein</keyword>
<reference evidence="6 7" key="1">
    <citation type="submission" date="2019-03" db="EMBL/GenBank/DDBJ databases">
        <title>Genomic Encyclopedia of Type Strains, Phase IV (KMG-IV): sequencing the most valuable type-strain genomes for metagenomic binning, comparative biology and taxonomic classification.</title>
        <authorList>
            <person name="Goeker M."/>
        </authorList>
    </citation>
    <scope>NUCLEOTIDE SEQUENCE [LARGE SCALE GENOMIC DNA]</scope>
    <source>
        <strain evidence="6 7">DSM 45934</strain>
    </source>
</reference>
<evidence type="ECO:0000256" key="1">
    <source>
        <dbReference type="ARBA" id="ARBA00022630"/>
    </source>
</evidence>
<dbReference type="PANTHER" id="PTHR42847:SF4">
    <property type="entry name" value="ALKANESULFONATE MONOOXYGENASE-RELATED"/>
    <property type="match status" value="1"/>
</dbReference>
<dbReference type="InterPro" id="IPR011251">
    <property type="entry name" value="Luciferase-like_dom"/>
</dbReference>
<keyword evidence="2" id="KW-0288">FMN</keyword>
<evidence type="ECO:0000259" key="5">
    <source>
        <dbReference type="Pfam" id="PF00296"/>
    </source>
</evidence>
<dbReference type="Gene3D" id="3.20.20.30">
    <property type="entry name" value="Luciferase-like domain"/>
    <property type="match status" value="1"/>
</dbReference>
<feature type="domain" description="Luciferase-like" evidence="5">
    <location>
        <begin position="1"/>
        <end position="319"/>
    </location>
</feature>
<dbReference type="GO" id="GO:0008726">
    <property type="term" value="F:alkanesulfonate monooxygenase activity"/>
    <property type="evidence" value="ECO:0007669"/>
    <property type="project" value="TreeGrafter"/>
</dbReference>
<keyword evidence="4 6" id="KW-0503">Monooxygenase</keyword>
<dbReference type="EMBL" id="SLWS01000018">
    <property type="protein sequence ID" value="TCO46628.1"/>
    <property type="molecule type" value="Genomic_DNA"/>
</dbReference>
<protein>
    <submittedName>
        <fullName evidence="6">Alkanesulfonate monooxygenase</fullName>
    </submittedName>
</protein>
<dbReference type="RefSeq" id="WP_132125759.1">
    <property type="nucleotide sequence ID" value="NZ_SLWS01000018.1"/>
</dbReference>
<evidence type="ECO:0000256" key="3">
    <source>
        <dbReference type="ARBA" id="ARBA00023002"/>
    </source>
</evidence>
<dbReference type="InterPro" id="IPR050172">
    <property type="entry name" value="SsuD_RutA_monooxygenase"/>
</dbReference>
<dbReference type="OrthoDB" id="9814695at2"/>
<dbReference type="InterPro" id="IPR036661">
    <property type="entry name" value="Luciferase-like_sf"/>
</dbReference>
<keyword evidence="7" id="KW-1185">Reference proteome</keyword>
<keyword evidence="3" id="KW-0560">Oxidoreductase</keyword>
<gene>
    <name evidence="6" type="ORF">EV192_11823</name>
</gene>
<organism evidence="6 7">
    <name type="scientific">Actinocrispum wychmicini</name>
    <dbReference type="NCBI Taxonomy" id="1213861"/>
    <lineage>
        <taxon>Bacteria</taxon>
        <taxon>Bacillati</taxon>
        <taxon>Actinomycetota</taxon>
        <taxon>Actinomycetes</taxon>
        <taxon>Pseudonocardiales</taxon>
        <taxon>Pseudonocardiaceae</taxon>
        <taxon>Actinocrispum</taxon>
    </lineage>
</organism>
<dbReference type="GO" id="GO:0046306">
    <property type="term" value="P:alkanesulfonate catabolic process"/>
    <property type="evidence" value="ECO:0007669"/>
    <property type="project" value="TreeGrafter"/>
</dbReference>
<evidence type="ECO:0000313" key="6">
    <source>
        <dbReference type="EMBL" id="TCO46628.1"/>
    </source>
</evidence>
<evidence type="ECO:0000313" key="7">
    <source>
        <dbReference type="Proteomes" id="UP000295680"/>
    </source>
</evidence>
<evidence type="ECO:0000256" key="2">
    <source>
        <dbReference type="ARBA" id="ARBA00022643"/>
    </source>
</evidence>
<dbReference type="AlphaFoldDB" id="A0A4R2IRF5"/>
<sequence length="347" mass="37780">MRFHWSLSSVGDPMRRANAAATTSGLPDLSAHKEFACRAEECGIESLLVAFGFSRPDPITWAAALGAVTSTVKFLVAVRSGIMSPTYFVQQVNTLSALTDGRVCVNAVAGRAPEEQRFYGDHLPHDQRYERTDEFWTICHALWRDDGPVTFTGRYYQVEDALLRTPFVSRDRPEIYLGGSSDQAVALAVKHADCMFTLPDTPSRLASRIQPLLAGGTEVGLLVSLICRPTHDEAVAAAYRLIHVAGESATAVHESARRRTDSVGFGGMYDAAIRESHWPTPYLWTGAVPYLGAPSIALVGSPEEIVAALAQYAAIGVTQVLFMGYPDLEQMTFFGAEILPRVRLGVS</sequence>
<accession>A0A4R2IRF5</accession>
<evidence type="ECO:0000256" key="4">
    <source>
        <dbReference type="ARBA" id="ARBA00023033"/>
    </source>
</evidence>
<proteinExistence type="predicted"/>
<dbReference type="PANTHER" id="PTHR42847">
    <property type="entry name" value="ALKANESULFONATE MONOOXYGENASE"/>
    <property type="match status" value="1"/>
</dbReference>
<dbReference type="Pfam" id="PF00296">
    <property type="entry name" value="Bac_luciferase"/>
    <property type="match status" value="1"/>
</dbReference>
<comment type="caution">
    <text evidence="6">The sequence shown here is derived from an EMBL/GenBank/DDBJ whole genome shotgun (WGS) entry which is preliminary data.</text>
</comment>
<name>A0A4R2IRF5_9PSEU</name>